<organism evidence="2 3">
    <name type="scientific">Rickenella mellea</name>
    <dbReference type="NCBI Taxonomy" id="50990"/>
    <lineage>
        <taxon>Eukaryota</taxon>
        <taxon>Fungi</taxon>
        <taxon>Dikarya</taxon>
        <taxon>Basidiomycota</taxon>
        <taxon>Agaricomycotina</taxon>
        <taxon>Agaricomycetes</taxon>
        <taxon>Hymenochaetales</taxon>
        <taxon>Rickenellaceae</taxon>
        <taxon>Rickenella</taxon>
    </lineage>
</organism>
<evidence type="ECO:0000313" key="2">
    <source>
        <dbReference type="EMBL" id="TDL29116.1"/>
    </source>
</evidence>
<dbReference type="VEuPathDB" id="FungiDB:BD410DRAFT_4915"/>
<feature type="compositionally biased region" description="Basic residues" evidence="1">
    <location>
        <begin position="1"/>
        <end position="12"/>
    </location>
</feature>
<keyword evidence="3" id="KW-1185">Reference proteome</keyword>
<name>A0A4R5XFL4_9AGAM</name>
<protein>
    <submittedName>
        <fullName evidence="2">Uncharacterized protein</fullName>
    </submittedName>
</protein>
<evidence type="ECO:0000256" key="1">
    <source>
        <dbReference type="SAM" id="MobiDB-lite"/>
    </source>
</evidence>
<feature type="region of interest" description="Disordered" evidence="1">
    <location>
        <begin position="1"/>
        <end position="21"/>
    </location>
</feature>
<dbReference type="EMBL" id="ML170156">
    <property type="protein sequence ID" value="TDL29116.1"/>
    <property type="molecule type" value="Genomic_DNA"/>
</dbReference>
<reference evidence="2 3" key="1">
    <citation type="submission" date="2018-06" db="EMBL/GenBank/DDBJ databases">
        <title>A transcriptomic atlas of mushroom development highlights an independent origin of complex multicellularity.</title>
        <authorList>
            <consortium name="DOE Joint Genome Institute"/>
            <person name="Krizsan K."/>
            <person name="Almasi E."/>
            <person name="Merenyi Z."/>
            <person name="Sahu N."/>
            <person name="Viragh M."/>
            <person name="Koszo T."/>
            <person name="Mondo S."/>
            <person name="Kiss B."/>
            <person name="Balint B."/>
            <person name="Kues U."/>
            <person name="Barry K."/>
            <person name="Hegedus J.C."/>
            <person name="Henrissat B."/>
            <person name="Johnson J."/>
            <person name="Lipzen A."/>
            <person name="Ohm R."/>
            <person name="Nagy I."/>
            <person name="Pangilinan J."/>
            <person name="Yan J."/>
            <person name="Xiong Y."/>
            <person name="Grigoriev I.V."/>
            <person name="Hibbett D.S."/>
            <person name="Nagy L.G."/>
        </authorList>
    </citation>
    <scope>NUCLEOTIDE SEQUENCE [LARGE SCALE GENOMIC DNA]</scope>
    <source>
        <strain evidence="2 3">SZMC22713</strain>
    </source>
</reference>
<sequence>MYTECRHHHGLRTRRDGRSTSSITRNFIRNKNCLSANQKCMSSRTVTNDSGPNCSEYVPCPRLRCKAVQGCSWARNQ</sequence>
<proteinExistence type="predicted"/>
<dbReference type="Proteomes" id="UP000294933">
    <property type="component" value="Unassembled WGS sequence"/>
</dbReference>
<accession>A0A4R5XFL4</accession>
<gene>
    <name evidence="2" type="ORF">BD410DRAFT_4915</name>
</gene>
<dbReference type="AlphaFoldDB" id="A0A4R5XFL4"/>
<evidence type="ECO:0000313" key="3">
    <source>
        <dbReference type="Proteomes" id="UP000294933"/>
    </source>
</evidence>